<reference evidence="1" key="1">
    <citation type="submission" date="2022-03" db="EMBL/GenBank/DDBJ databases">
        <authorList>
            <person name="Lindestad O."/>
        </authorList>
    </citation>
    <scope>NUCLEOTIDE SEQUENCE</scope>
</reference>
<accession>A0A8S4QBB3</accession>
<gene>
    <name evidence="1" type="primary">jg385</name>
    <name evidence="1" type="ORF">PAEG_LOCUS88</name>
</gene>
<keyword evidence="2" id="KW-1185">Reference proteome</keyword>
<comment type="caution">
    <text evidence="1">The sequence shown here is derived from an EMBL/GenBank/DDBJ whole genome shotgun (WGS) entry which is preliminary data.</text>
</comment>
<evidence type="ECO:0000313" key="2">
    <source>
        <dbReference type="Proteomes" id="UP000838756"/>
    </source>
</evidence>
<feature type="non-terminal residue" evidence="1">
    <location>
        <position position="56"/>
    </location>
</feature>
<organism evidence="1 2">
    <name type="scientific">Pararge aegeria aegeria</name>
    <dbReference type="NCBI Taxonomy" id="348720"/>
    <lineage>
        <taxon>Eukaryota</taxon>
        <taxon>Metazoa</taxon>
        <taxon>Ecdysozoa</taxon>
        <taxon>Arthropoda</taxon>
        <taxon>Hexapoda</taxon>
        <taxon>Insecta</taxon>
        <taxon>Pterygota</taxon>
        <taxon>Neoptera</taxon>
        <taxon>Endopterygota</taxon>
        <taxon>Lepidoptera</taxon>
        <taxon>Glossata</taxon>
        <taxon>Ditrysia</taxon>
        <taxon>Papilionoidea</taxon>
        <taxon>Nymphalidae</taxon>
        <taxon>Satyrinae</taxon>
        <taxon>Satyrini</taxon>
        <taxon>Parargina</taxon>
        <taxon>Pararge</taxon>
    </lineage>
</organism>
<evidence type="ECO:0000313" key="1">
    <source>
        <dbReference type="EMBL" id="CAH2207467.1"/>
    </source>
</evidence>
<dbReference type="EMBL" id="CAKXAJ010000298">
    <property type="protein sequence ID" value="CAH2207467.1"/>
    <property type="molecule type" value="Genomic_DNA"/>
</dbReference>
<name>A0A8S4QBB3_9NEOP</name>
<dbReference type="Proteomes" id="UP000838756">
    <property type="component" value="Unassembled WGS sequence"/>
</dbReference>
<sequence>MMLEKSYLQSFLLFSVESAFLLNISAITSNSFARYHLRLNHHLPPGELAMNLQGRS</sequence>
<dbReference type="AlphaFoldDB" id="A0A8S4QBB3"/>
<proteinExistence type="predicted"/>
<protein>
    <submittedName>
        <fullName evidence="1">Jg385 protein</fullName>
    </submittedName>
</protein>